<evidence type="ECO:0000256" key="1">
    <source>
        <dbReference type="SAM" id="Coils"/>
    </source>
</evidence>
<feature type="coiled-coil region" evidence="1">
    <location>
        <begin position="333"/>
        <end position="385"/>
    </location>
</feature>
<dbReference type="NCBIfam" id="NF041497">
    <property type="entry name" value="MobV"/>
    <property type="match status" value="1"/>
</dbReference>
<dbReference type="CDD" id="cd17242">
    <property type="entry name" value="MobM_relaxase"/>
    <property type="match status" value="1"/>
</dbReference>
<evidence type="ECO:0008006" key="3">
    <source>
        <dbReference type="Google" id="ProtNLM"/>
    </source>
</evidence>
<geneLocation type="plasmid" evidence="2">
    <name>pRGFK1627</name>
</geneLocation>
<sequence>MAHVEKFARGTTGVMCGHYGRTEGDGVRRSNENIDPARTHLNYNLAPAHDGGQIAFIQKRLSEVKLQNRADVKVMCDWVVTLPVTDEFKQQKPERQEELTQGFFRASYDFLEKRYGRENVVSAYVHMDEKTPHMHFAFIPVTEDRKKGGFKVSAKEVLTRSDLQTFHADLQRFLGQRGIPLAVLNGATKDGNKTVAELKKATALEATAAKRIESAKREIDNATASVQTAKETAAKEKERVRAEVEAARKEAEAARLAADSVHAEARKAKMDVSAAHGELSALENQKKQVERDIAALQSERDKLLTAAEVEALNGKRTLTGGLKGVSYEDYEALKRTAADVDRMRVRVSDAEERAAAVESREKAVLDSYNRQLQEKSAELNAQYQKLIEPHKQRTLAEMQKQVEIDKKLSRLEQLERFLDAHFPRWRDLFQTFQRQQGKSRDTGRDR</sequence>
<organism evidence="2">
    <name type="scientific">uncultured prokaryote</name>
    <dbReference type="NCBI Taxonomy" id="198431"/>
    <lineage>
        <taxon>unclassified sequences</taxon>
        <taxon>environmental samples</taxon>
    </lineage>
</organism>
<keyword evidence="2" id="KW-0614">Plasmid</keyword>
<dbReference type="GO" id="GO:0006310">
    <property type="term" value="P:DNA recombination"/>
    <property type="evidence" value="ECO:0007669"/>
    <property type="project" value="InterPro"/>
</dbReference>
<accession>A0A0H5Q812</accession>
<proteinExistence type="predicted"/>
<dbReference type="Gene3D" id="3.30.930.30">
    <property type="match status" value="1"/>
</dbReference>
<dbReference type="InterPro" id="IPR001668">
    <property type="entry name" value="Mob_Pre"/>
</dbReference>
<keyword evidence="1" id="KW-0175">Coiled coil</keyword>
<reference evidence="2" key="1">
    <citation type="submission" date="2015-06" db="EMBL/GenBank/DDBJ databases">
        <authorList>
            <person name="Joergensen T."/>
        </authorList>
    </citation>
    <scope>NUCLEOTIDE SEQUENCE</scope>
    <source>
        <plasmid evidence="2">pRGFK1627</plasmid>
    </source>
</reference>
<protein>
    <recommendedName>
        <fullName evidence="3">Plasmid recombination enzyme</fullName>
    </recommendedName>
</protein>
<dbReference type="GO" id="GO:0003677">
    <property type="term" value="F:DNA binding"/>
    <property type="evidence" value="ECO:0007669"/>
    <property type="project" value="InterPro"/>
</dbReference>
<name>A0A0H5Q812_9ZZZZ</name>
<evidence type="ECO:0000313" key="2">
    <source>
        <dbReference type="EMBL" id="CRY97535.1"/>
    </source>
</evidence>
<dbReference type="AlphaFoldDB" id="A0A0H5Q812"/>
<feature type="coiled-coil region" evidence="1">
    <location>
        <begin position="198"/>
        <end position="306"/>
    </location>
</feature>
<dbReference type="EMBL" id="LN854136">
    <property type="protein sequence ID" value="CRY97535.1"/>
    <property type="molecule type" value="Genomic_DNA"/>
</dbReference>
<reference evidence="2" key="2">
    <citation type="submission" date="2015-07" db="EMBL/GenBank/DDBJ databases">
        <title>Plasmids, circular viruses and viroids from rat gut.</title>
        <authorList>
            <person name="Jorgensen T.J."/>
            <person name="Hansen M.A."/>
            <person name="Xu Z."/>
            <person name="Tabak M.A."/>
            <person name="Sorensen S.J."/>
            <person name="Hansen L.H."/>
        </authorList>
    </citation>
    <scope>NUCLEOTIDE SEQUENCE</scope>
    <source>
        <plasmid evidence="2">pRGFK1627</plasmid>
    </source>
</reference>
<dbReference type="Pfam" id="PF01076">
    <property type="entry name" value="Mob_Pre"/>
    <property type="match status" value="1"/>
</dbReference>